<dbReference type="OrthoDB" id="3416204at2759"/>
<reference evidence="1" key="1">
    <citation type="submission" date="2021-03" db="EMBL/GenBank/DDBJ databases">
        <title>Draft genome sequence of rust myrtle Austropuccinia psidii MF-1, a brazilian biotype.</title>
        <authorList>
            <person name="Quecine M.C."/>
            <person name="Pachon D.M.R."/>
            <person name="Bonatelli M.L."/>
            <person name="Correr F.H."/>
            <person name="Franceschini L.M."/>
            <person name="Leite T.F."/>
            <person name="Margarido G.R.A."/>
            <person name="Almeida C.A."/>
            <person name="Ferrarezi J.A."/>
            <person name="Labate C.A."/>
        </authorList>
    </citation>
    <scope>NUCLEOTIDE SEQUENCE</scope>
    <source>
        <strain evidence="1">MF-1</strain>
    </source>
</reference>
<keyword evidence="2" id="KW-1185">Reference proteome</keyword>
<organism evidence="1 2">
    <name type="scientific">Austropuccinia psidii MF-1</name>
    <dbReference type="NCBI Taxonomy" id="1389203"/>
    <lineage>
        <taxon>Eukaryota</taxon>
        <taxon>Fungi</taxon>
        <taxon>Dikarya</taxon>
        <taxon>Basidiomycota</taxon>
        <taxon>Pucciniomycotina</taxon>
        <taxon>Pucciniomycetes</taxon>
        <taxon>Pucciniales</taxon>
        <taxon>Sphaerophragmiaceae</taxon>
        <taxon>Austropuccinia</taxon>
    </lineage>
</organism>
<proteinExistence type="predicted"/>
<sequence length="90" mass="10153">MGGVEEFWGERLVGMLQQLKTNGKFGEMEQTMMTKIIGQQQLLVNEVIDKINGRVTGANGEQRKYGMVFSKEEYTLLLNHVHACGGYKDV</sequence>
<evidence type="ECO:0000313" key="1">
    <source>
        <dbReference type="EMBL" id="MBW0537163.1"/>
    </source>
</evidence>
<dbReference type="EMBL" id="AVOT02041792">
    <property type="protein sequence ID" value="MBW0537163.1"/>
    <property type="molecule type" value="Genomic_DNA"/>
</dbReference>
<gene>
    <name evidence="1" type="ORF">O181_076878</name>
</gene>
<accession>A0A9Q3FFX9</accession>
<comment type="caution">
    <text evidence="1">The sequence shown here is derived from an EMBL/GenBank/DDBJ whole genome shotgun (WGS) entry which is preliminary data.</text>
</comment>
<protein>
    <submittedName>
        <fullName evidence="1">Uncharacterized protein</fullName>
    </submittedName>
</protein>
<dbReference type="Proteomes" id="UP000765509">
    <property type="component" value="Unassembled WGS sequence"/>
</dbReference>
<evidence type="ECO:0000313" key="2">
    <source>
        <dbReference type="Proteomes" id="UP000765509"/>
    </source>
</evidence>
<name>A0A9Q3FFX9_9BASI</name>
<dbReference type="AlphaFoldDB" id="A0A9Q3FFX9"/>